<feature type="transmembrane region" description="Helical" evidence="12">
    <location>
        <begin position="244"/>
        <end position="271"/>
    </location>
</feature>
<comment type="subcellular location">
    <subcellularLocation>
        <location evidence="1">Cell inner membrane</location>
        <topology evidence="1">Multi-pass membrane protein</topology>
    </subcellularLocation>
</comment>
<evidence type="ECO:0000256" key="6">
    <source>
        <dbReference type="ARBA" id="ARBA00022519"/>
    </source>
</evidence>
<dbReference type="Proteomes" id="UP000029228">
    <property type="component" value="Unassembled WGS sequence"/>
</dbReference>
<evidence type="ECO:0000256" key="12">
    <source>
        <dbReference type="SAM" id="Phobius"/>
    </source>
</evidence>
<feature type="transmembrane region" description="Helical" evidence="12">
    <location>
        <begin position="37"/>
        <end position="58"/>
    </location>
</feature>
<evidence type="ECO:0000256" key="9">
    <source>
        <dbReference type="ARBA" id="ARBA00023136"/>
    </source>
</evidence>
<feature type="transmembrane region" description="Helical" evidence="12">
    <location>
        <begin position="65"/>
        <end position="84"/>
    </location>
</feature>
<dbReference type="GO" id="GO:0022857">
    <property type="term" value="F:transmembrane transporter activity"/>
    <property type="evidence" value="ECO:0007669"/>
    <property type="project" value="InterPro"/>
</dbReference>
<reference evidence="13 14" key="2">
    <citation type="submission" date="2014-09" db="EMBL/GenBank/DDBJ databases">
        <authorList>
            <consortium name="NBRP consortium"/>
            <person name="Sawabe T."/>
            <person name="Meirelles P."/>
            <person name="Nakanishi M."/>
            <person name="Sayaka M."/>
            <person name="Hattori M."/>
            <person name="Ohkuma M."/>
        </authorList>
    </citation>
    <scope>NUCLEOTIDE SEQUENCE [LARGE SCALE GENOMIC DNA]</scope>
    <source>
        <strain evidence="14">JCM19235</strain>
    </source>
</reference>
<sequence>MLSFIKNNRESTVLIAILLLFIAISLTDSNYFHFQTLTMVFSSAQVLILLAIGASMVMLTRNIDVSVGSTMGLSAVAVATALNAGFPLPIAALMALCVGAACGFLNGILVAIGKIPAIVATLGTLGLFRGLMLLWTGGKWIEGLPNSIKALSSSSFLGISYFGWIILFITAGFAYLLSRTQFGRNFYAVGDNLQGARQLGVNVDATRIIAFTLNGTMAAMAGIVFTSQIGFVPNTTGNGLEMKAIAACVLGGVSLLGGVGTVVGAILGAFFLTQIDSVLVLMRLPAWWNDFIAGLVLLSVLVFDGRLRVSIEKAIKAQRYARFKVQTEPNKNGEQKNISLSLTRTKGSKHYENGSTC</sequence>
<evidence type="ECO:0000256" key="1">
    <source>
        <dbReference type="ARBA" id="ARBA00004429"/>
    </source>
</evidence>
<dbReference type="InterPro" id="IPR001851">
    <property type="entry name" value="ABC_transp_permease"/>
</dbReference>
<evidence type="ECO:0000313" key="13">
    <source>
        <dbReference type="EMBL" id="GAL16763.1"/>
    </source>
</evidence>
<dbReference type="EMBL" id="BBMR01000001">
    <property type="protein sequence ID" value="GAL16763.1"/>
    <property type="molecule type" value="Genomic_DNA"/>
</dbReference>
<keyword evidence="5" id="KW-1003">Cell membrane</keyword>
<dbReference type="CDD" id="cd06579">
    <property type="entry name" value="TM_PBP1_transp_AraH_like"/>
    <property type="match status" value="1"/>
</dbReference>
<dbReference type="OrthoDB" id="6384190at2"/>
<organism evidence="13 14">
    <name type="scientific">Vibrio maritimus</name>
    <dbReference type="NCBI Taxonomy" id="990268"/>
    <lineage>
        <taxon>Bacteria</taxon>
        <taxon>Pseudomonadati</taxon>
        <taxon>Pseudomonadota</taxon>
        <taxon>Gammaproteobacteria</taxon>
        <taxon>Vibrionales</taxon>
        <taxon>Vibrionaceae</taxon>
        <taxon>Vibrio</taxon>
    </lineage>
</organism>
<evidence type="ECO:0000256" key="8">
    <source>
        <dbReference type="ARBA" id="ARBA00022989"/>
    </source>
</evidence>
<evidence type="ECO:0000256" key="2">
    <source>
        <dbReference type="ARBA" id="ARBA00007942"/>
    </source>
</evidence>
<keyword evidence="7 12" id="KW-0812">Transmembrane</keyword>
<evidence type="ECO:0000256" key="3">
    <source>
        <dbReference type="ARBA" id="ARBA00011262"/>
    </source>
</evidence>
<feature type="transmembrane region" description="Helical" evidence="12">
    <location>
        <begin position="90"/>
        <end position="110"/>
    </location>
</feature>
<dbReference type="NCBIfam" id="NF011961">
    <property type="entry name" value="PRK15432.1"/>
    <property type="match status" value="1"/>
</dbReference>
<dbReference type="PANTHER" id="PTHR32196">
    <property type="entry name" value="ABC TRANSPORTER PERMEASE PROTEIN YPHD-RELATED-RELATED"/>
    <property type="match status" value="1"/>
</dbReference>
<evidence type="ECO:0000256" key="5">
    <source>
        <dbReference type="ARBA" id="ARBA00022475"/>
    </source>
</evidence>
<evidence type="ECO:0000313" key="14">
    <source>
        <dbReference type="Proteomes" id="UP000029228"/>
    </source>
</evidence>
<comment type="function">
    <text evidence="10">Part of the ABC transporter complex LsrABCD involved in autoinducer 2 (AI-2) import. Probably responsible for the translocation of the substrate across the membrane.</text>
</comment>
<dbReference type="STRING" id="990268.JCM19235_5312"/>
<dbReference type="PANTHER" id="PTHR32196:SF29">
    <property type="entry name" value="AUTOINDUCER 2 IMPORT SYSTEM PERMEASE PROTEIN LSRC"/>
    <property type="match status" value="1"/>
</dbReference>
<evidence type="ECO:0000256" key="10">
    <source>
        <dbReference type="ARBA" id="ARBA00025439"/>
    </source>
</evidence>
<comment type="subunit">
    <text evidence="3">The complex is composed of two ATP-binding proteins (LsrA), two transmembrane proteins (LsrC and LsrD) and a solute-binding protein (LsrB).</text>
</comment>
<keyword evidence="14" id="KW-1185">Reference proteome</keyword>
<protein>
    <recommendedName>
        <fullName evidence="11">Autoinducer 2 import system permease protein LsrC</fullName>
    </recommendedName>
</protein>
<evidence type="ECO:0000256" key="4">
    <source>
        <dbReference type="ARBA" id="ARBA00022448"/>
    </source>
</evidence>
<reference evidence="13 14" key="1">
    <citation type="submission" date="2014-09" db="EMBL/GenBank/DDBJ databases">
        <title>Vibrio maritimus JCM 19235. (C45) whole genome shotgun sequence.</title>
        <authorList>
            <person name="Sawabe T."/>
            <person name="Meirelles P."/>
            <person name="Nakanishi M."/>
            <person name="Sayaka M."/>
            <person name="Hattori M."/>
            <person name="Ohkuma M."/>
        </authorList>
    </citation>
    <scope>NUCLEOTIDE SEQUENCE [LARGE SCALE GENOMIC DNA]</scope>
    <source>
        <strain evidence="14">JCM19235</strain>
    </source>
</reference>
<feature type="transmembrane region" description="Helical" evidence="12">
    <location>
        <begin position="291"/>
        <end position="309"/>
    </location>
</feature>
<comment type="similarity">
    <text evidence="2">Belongs to the binding-protein-dependent transport system permease family. AraH/RbsC subfamily.</text>
</comment>
<keyword evidence="8 12" id="KW-1133">Transmembrane helix</keyword>
<accession>A0A090RQC3</accession>
<keyword evidence="6" id="KW-0997">Cell inner membrane</keyword>
<keyword evidence="4" id="KW-0813">Transport</keyword>
<name>A0A090RQC3_9VIBR</name>
<proteinExistence type="inferred from homology"/>
<feature type="transmembrane region" description="Helical" evidence="12">
    <location>
        <begin position="156"/>
        <end position="177"/>
    </location>
</feature>
<gene>
    <name evidence="13" type="ORF">JCM19235_5312</name>
</gene>
<feature type="transmembrane region" description="Helical" evidence="12">
    <location>
        <begin position="117"/>
        <end position="136"/>
    </location>
</feature>
<dbReference type="Pfam" id="PF02653">
    <property type="entry name" value="BPD_transp_2"/>
    <property type="match status" value="1"/>
</dbReference>
<comment type="caution">
    <text evidence="13">The sequence shown here is derived from an EMBL/GenBank/DDBJ whole genome shotgun (WGS) entry which is preliminary data.</text>
</comment>
<dbReference type="GO" id="GO:0005886">
    <property type="term" value="C:plasma membrane"/>
    <property type="evidence" value="ECO:0007669"/>
    <property type="project" value="UniProtKB-SubCell"/>
</dbReference>
<dbReference type="AlphaFoldDB" id="A0A090RQC3"/>
<evidence type="ECO:0000256" key="11">
    <source>
        <dbReference type="ARBA" id="ARBA00039382"/>
    </source>
</evidence>
<keyword evidence="9 12" id="KW-0472">Membrane</keyword>
<evidence type="ECO:0000256" key="7">
    <source>
        <dbReference type="ARBA" id="ARBA00022692"/>
    </source>
</evidence>